<evidence type="ECO:0008006" key="3">
    <source>
        <dbReference type="Google" id="ProtNLM"/>
    </source>
</evidence>
<dbReference type="KEGG" id="stui:GCM10017668_05820"/>
<dbReference type="Proteomes" id="UP000516373">
    <property type="component" value="Chromosome"/>
</dbReference>
<accession>A0A7G1N793</accession>
<sequence>MTDDLIGTQTPMHRITEPEEAIAALERAVPGLAEYRRSEPAVLNWAVLEDGLGTALPADYKRLAEWYPTFALGDFLLVGLPELGEEHHRLRGIRSDLEGVIHAWWQADMSIGLRPHPAKGGLLPWAESNEGDKFLWSTTGDNPQQWLVTIASRNGGWWHYEGGAVQFLAELCDGTLEPWALPPVDPEVTPC</sequence>
<reference evidence="1 2" key="1">
    <citation type="journal article" date="2014" name="Int. J. Syst. Evol. Microbiol.">
        <title>Complete genome sequence of Corynebacterium casei LMG S-19264T (=DSM 44701T), isolated from a smear-ripened cheese.</title>
        <authorList>
            <consortium name="US DOE Joint Genome Institute (JGI-PGF)"/>
            <person name="Walter F."/>
            <person name="Albersmeier A."/>
            <person name="Kalinowski J."/>
            <person name="Ruckert C."/>
        </authorList>
    </citation>
    <scope>NUCLEOTIDE SEQUENCE [LARGE SCALE GENOMIC DNA]</scope>
    <source>
        <strain evidence="1 2">JCM 4255</strain>
    </source>
</reference>
<dbReference type="InterPro" id="IPR037883">
    <property type="entry name" value="Knr4/Smi1-like_sf"/>
</dbReference>
<dbReference type="AlphaFoldDB" id="A0A7G1N793"/>
<dbReference type="EMBL" id="AP023439">
    <property type="protein sequence ID" value="BCL18739.1"/>
    <property type="molecule type" value="Genomic_DNA"/>
</dbReference>
<dbReference type="SUPFAM" id="SSF160631">
    <property type="entry name" value="SMI1/KNR4-like"/>
    <property type="match status" value="1"/>
</dbReference>
<evidence type="ECO:0000313" key="1">
    <source>
        <dbReference type="EMBL" id="BCL18739.1"/>
    </source>
</evidence>
<proteinExistence type="predicted"/>
<evidence type="ECO:0000313" key="2">
    <source>
        <dbReference type="Proteomes" id="UP000516373"/>
    </source>
</evidence>
<dbReference type="RefSeq" id="WP_190896611.1">
    <property type="nucleotide sequence ID" value="NZ_AP023439.1"/>
</dbReference>
<name>A0A7G1N793_9ACTN</name>
<gene>
    <name evidence="1" type="ORF">GCM10017668_05820</name>
</gene>
<organism evidence="1 2">
    <name type="scientific">Streptomyces tuirus</name>
    <dbReference type="NCBI Taxonomy" id="68278"/>
    <lineage>
        <taxon>Bacteria</taxon>
        <taxon>Bacillati</taxon>
        <taxon>Actinomycetota</taxon>
        <taxon>Actinomycetes</taxon>
        <taxon>Kitasatosporales</taxon>
        <taxon>Streptomycetaceae</taxon>
        <taxon>Streptomyces</taxon>
    </lineage>
</organism>
<protein>
    <recommendedName>
        <fullName evidence="3">SMI1/KNR4 family protein</fullName>
    </recommendedName>
</protein>